<dbReference type="AlphaFoldDB" id="A0A0F7ZSJ5"/>
<keyword evidence="2" id="KW-1185">Reference proteome</keyword>
<proteinExistence type="predicted"/>
<dbReference type="OrthoDB" id="2013972at2759"/>
<organism evidence="1 2">
    <name type="scientific">Hirsutella minnesotensis 3608</name>
    <dbReference type="NCBI Taxonomy" id="1043627"/>
    <lineage>
        <taxon>Eukaryota</taxon>
        <taxon>Fungi</taxon>
        <taxon>Dikarya</taxon>
        <taxon>Ascomycota</taxon>
        <taxon>Pezizomycotina</taxon>
        <taxon>Sordariomycetes</taxon>
        <taxon>Hypocreomycetidae</taxon>
        <taxon>Hypocreales</taxon>
        <taxon>Ophiocordycipitaceae</taxon>
        <taxon>Hirsutella</taxon>
    </lineage>
</organism>
<reference evidence="1 2" key="1">
    <citation type="journal article" date="2014" name="Genome Biol. Evol.">
        <title>Comparative genomics and transcriptomics analyses reveal divergent lifestyle features of nematode endoparasitic fungus Hirsutella minnesotensis.</title>
        <authorList>
            <person name="Lai Y."/>
            <person name="Liu K."/>
            <person name="Zhang X."/>
            <person name="Zhang X."/>
            <person name="Li K."/>
            <person name="Wang N."/>
            <person name="Shu C."/>
            <person name="Wu Y."/>
            <person name="Wang C."/>
            <person name="Bushley K.E."/>
            <person name="Xiang M."/>
            <person name="Liu X."/>
        </authorList>
    </citation>
    <scope>NUCLEOTIDE SEQUENCE [LARGE SCALE GENOMIC DNA]</scope>
    <source>
        <strain evidence="1 2">3608</strain>
    </source>
</reference>
<dbReference type="EMBL" id="KQ030572">
    <property type="protein sequence ID" value="KJZ71473.1"/>
    <property type="molecule type" value="Genomic_DNA"/>
</dbReference>
<evidence type="ECO:0000313" key="2">
    <source>
        <dbReference type="Proteomes" id="UP000054481"/>
    </source>
</evidence>
<dbReference type="Proteomes" id="UP000054481">
    <property type="component" value="Unassembled WGS sequence"/>
</dbReference>
<name>A0A0F7ZSJ5_9HYPO</name>
<dbReference type="InterPro" id="IPR029063">
    <property type="entry name" value="SAM-dependent_MTases_sf"/>
</dbReference>
<evidence type="ECO:0008006" key="3">
    <source>
        <dbReference type="Google" id="ProtNLM"/>
    </source>
</evidence>
<sequence length="351" mass="40284">MSQTMSVWSPIFAEDYLQDEPTDANALQGTSKPTISNAAAFTRFLGSWTIFRWLAAKKIPISNRCTRAILSVCNQEELNRLDIFHKFFLVARKDAVCGQNLNIGRPVRILDLGTGTGIWAINIAEVLEHIPEIMAVDLNRIQPALIPRGMTTMQFDVEEQSWDPLMWNCDLIHLRMLLGSIQTDLWPDTYRKVFEHLTPGTGVVEHVEIDWVPRWENSGDFPDNSAFKEWSDAYLKALDLFNRSGRVSTQRTRYLMEQAGLCDFREQTIRCYVNPWSPDTWEQDTARWFNLGMKHGLEAMSLMPMVERLDMTVDEVNNLCARVKEENTKLRYRGYCTVAAFGPFIGSLGFI</sequence>
<dbReference type="SUPFAM" id="SSF53335">
    <property type="entry name" value="S-adenosyl-L-methionine-dependent methyltransferases"/>
    <property type="match status" value="1"/>
</dbReference>
<dbReference type="Gene3D" id="3.40.50.150">
    <property type="entry name" value="Vaccinia Virus protein VP39"/>
    <property type="match status" value="1"/>
</dbReference>
<protein>
    <recommendedName>
        <fullName evidence="3">Methyl transferase</fullName>
    </recommendedName>
</protein>
<evidence type="ECO:0000313" key="1">
    <source>
        <dbReference type="EMBL" id="KJZ71473.1"/>
    </source>
</evidence>
<gene>
    <name evidence="1" type="ORF">HIM_09112</name>
</gene>
<accession>A0A0F7ZSJ5</accession>
<dbReference type="Pfam" id="PF13489">
    <property type="entry name" value="Methyltransf_23"/>
    <property type="match status" value="1"/>
</dbReference>